<feature type="domain" description="GST N-terminal" evidence="1">
    <location>
        <begin position="1"/>
        <end position="81"/>
    </location>
</feature>
<dbReference type="InterPro" id="IPR004046">
    <property type="entry name" value="GST_C"/>
</dbReference>
<protein>
    <submittedName>
        <fullName evidence="3">Glutathione S-transferase</fullName>
    </submittedName>
</protein>
<gene>
    <name evidence="3" type="primary">gst</name>
    <name evidence="3" type="ORF">NT2_01_01060</name>
</gene>
<evidence type="ECO:0000313" key="4">
    <source>
        <dbReference type="Proteomes" id="UP000016568"/>
    </source>
</evidence>
<dbReference type="OrthoDB" id="7583243at2"/>
<dbReference type="SFLD" id="SFLDG00358">
    <property type="entry name" value="Main_(cytGST)"/>
    <property type="match status" value="1"/>
</dbReference>
<organism evidence="3 4">
    <name type="scientific">Caenibius tardaugens NBRC 16725</name>
    <dbReference type="NCBI Taxonomy" id="1219035"/>
    <lineage>
        <taxon>Bacteria</taxon>
        <taxon>Pseudomonadati</taxon>
        <taxon>Pseudomonadota</taxon>
        <taxon>Alphaproteobacteria</taxon>
        <taxon>Sphingomonadales</taxon>
        <taxon>Erythrobacteraceae</taxon>
        <taxon>Caenibius</taxon>
    </lineage>
</organism>
<dbReference type="EMBL" id="BASZ01000001">
    <property type="protein sequence ID" value="GAD47338.1"/>
    <property type="molecule type" value="Genomic_DNA"/>
</dbReference>
<dbReference type="Pfam" id="PF00043">
    <property type="entry name" value="GST_C"/>
    <property type="match status" value="1"/>
</dbReference>
<dbReference type="PROSITE" id="PS50405">
    <property type="entry name" value="GST_CTER"/>
    <property type="match status" value="1"/>
</dbReference>
<comment type="caution">
    <text evidence="3">The sequence shown here is derived from an EMBL/GenBank/DDBJ whole genome shotgun (WGS) entry which is preliminary data.</text>
</comment>
<dbReference type="InterPro" id="IPR036282">
    <property type="entry name" value="Glutathione-S-Trfase_C_sf"/>
</dbReference>
<dbReference type="InterPro" id="IPR010987">
    <property type="entry name" value="Glutathione-S-Trfase_C-like"/>
</dbReference>
<dbReference type="AlphaFoldDB" id="U2ZXV4"/>
<dbReference type="InterPro" id="IPR004045">
    <property type="entry name" value="Glutathione_S-Trfase_N"/>
</dbReference>
<name>U2ZXV4_9SPHN</name>
<dbReference type="PANTHER" id="PTHR44051:SF8">
    <property type="entry name" value="GLUTATHIONE S-TRANSFERASE GSTA"/>
    <property type="match status" value="1"/>
</dbReference>
<dbReference type="SFLD" id="SFLDS00019">
    <property type="entry name" value="Glutathione_Transferase_(cytos"/>
    <property type="match status" value="1"/>
</dbReference>
<dbReference type="SUPFAM" id="SSF47616">
    <property type="entry name" value="GST C-terminal domain-like"/>
    <property type="match status" value="1"/>
</dbReference>
<reference evidence="3 4" key="1">
    <citation type="submission" date="2013-09" db="EMBL/GenBank/DDBJ databases">
        <title>Whole genome shotgun sequence of Novosphingobium tardaugens NBRC 16725.</title>
        <authorList>
            <person name="Isaki S."/>
            <person name="Hosoyama A."/>
            <person name="Tsuchikane K."/>
            <person name="Katsumata H."/>
            <person name="Ando Y."/>
            <person name="Yamazaki S."/>
            <person name="Fujita N."/>
        </authorList>
    </citation>
    <scope>NUCLEOTIDE SEQUENCE [LARGE SCALE GENOMIC DNA]</scope>
    <source>
        <strain evidence="3 4">NBRC 16725</strain>
    </source>
</reference>
<feature type="domain" description="GST C-terminal" evidence="2">
    <location>
        <begin position="86"/>
        <end position="200"/>
    </location>
</feature>
<dbReference type="PROSITE" id="PS50404">
    <property type="entry name" value="GST_NTER"/>
    <property type="match status" value="1"/>
</dbReference>
<keyword evidence="4" id="KW-1185">Reference proteome</keyword>
<dbReference type="Gene3D" id="1.20.1050.10">
    <property type="match status" value="1"/>
</dbReference>
<dbReference type="SUPFAM" id="SSF52833">
    <property type="entry name" value="Thioredoxin-like"/>
    <property type="match status" value="1"/>
</dbReference>
<dbReference type="CDD" id="cd03188">
    <property type="entry name" value="GST_C_Beta"/>
    <property type="match status" value="1"/>
</dbReference>
<keyword evidence="3" id="KW-0808">Transferase</keyword>
<dbReference type="eggNOG" id="COG0625">
    <property type="taxonomic scope" value="Bacteria"/>
</dbReference>
<dbReference type="InterPro" id="IPR036249">
    <property type="entry name" value="Thioredoxin-like_sf"/>
</dbReference>
<dbReference type="Proteomes" id="UP000016568">
    <property type="component" value="Unassembled WGS sequence"/>
</dbReference>
<dbReference type="PANTHER" id="PTHR44051">
    <property type="entry name" value="GLUTATHIONE S-TRANSFERASE-RELATED"/>
    <property type="match status" value="1"/>
</dbReference>
<dbReference type="InterPro" id="IPR040079">
    <property type="entry name" value="Glutathione_S-Trfase"/>
</dbReference>
<dbReference type="NCBIfam" id="NF007831">
    <property type="entry name" value="PRK10542.1"/>
    <property type="match status" value="1"/>
</dbReference>
<dbReference type="Pfam" id="PF13409">
    <property type="entry name" value="GST_N_2"/>
    <property type="match status" value="1"/>
</dbReference>
<evidence type="ECO:0000313" key="3">
    <source>
        <dbReference type="EMBL" id="GAD47338.1"/>
    </source>
</evidence>
<dbReference type="RefSeq" id="WP_021688245.1">
    <property type="nucleotide sequence ID" value="NZ_BASZ01000001.1"/>
</dbReference>
<evidence type="ECO:0000259" key="1">
    <source>
        <dbReference type="PROSITE" id="PS50404"/>
    </source>
</evidence>
<proteinExistence type="predicted"/>
<dbReference type="Gene3D" id="3.40.30.10">
    <property type="entry name" value="Glutaredoxin"/>
    <property type="match status" value="1"/>
</dbReference>
<accession>U2ZXV4</accession>
<dbReference type="SFLD" id="SFLDG01150">
    <property type="entry name" value="Main.1:_Beta-like"/>
    <property type="match status" value="1"/>
</dbReference>
<dbReference type="GO" id="GO:0016740">
    <property type="term" value="F:transferase activity"/>
    <property type="evidence" value="ECO:0007669"/>
    <property type="project" value="UniProtKB-KW"/>
</dbReference>
<dbReference type="CDD" id="cd03057">
    <property type="entry name" value="GST_N_Beta"/>
    <property type="match status" value="1"/>
</dbReference>
<sequence>MKLYYAPGSCSLAVHIALKETGQVCELAKVDVFTKAMDDGGDYRTVNPRGALPALALDEGGVLTEVAVLLQYVADKAGNVLIPAAGTLERYRVLEWLNHLATELHKSFSVLFNPVATDDFKQFVQQKLIRHFAEIDAVVGREEWLANGAYSVADIYAFVISNWAGMVGIDLSEFVALEAFRSRIAARPAVVAALQVEGLA</sequence>
<dbReference type="KEGG" id="ntd:EGO55_16620"/>
<evidence type="ECO:0000259" key="2">
    <source>
        <dbReference type="PROSITE" id="PS50405"/>
    </source>
</evidence>